<keyword evidence="1" id="KW-0472">Membrane</keyword>
<dbReference type="Proteomes" id="UP000192333">
    <property type="component" value="Chromosome I"/>
</dbReference>
<feature type="transmembrane region" description="Helical" evidence="1">
    <location>
        <begin position="21"/>
        <end position="42"/>
    </location>
</feature>
<evidence type="ECO:0000256" key="1">
    <source>
        <dbReference type="SAM" id="Phobius"/>
    </source>
</evidence>
<protein>
    <submittedName>
        <fullName evidence="2">Uncharacterized protein</fullName>
    </submittedName>
</protein>
<dbReference type="AlphaFoldDB" id="A0A1W2H2S5"/>
<gene>
    <name evidence="2" type="ORF">SAMN00777080_1351</name>
</gene>
<proteinExistence type="predicted"/>
<keyword evidence="1" id="KW-1133">Transmembrane helix</keyword>
<sequence length="252" mass="29024">MIRFFRKIRYKLLKENRVTRYLVYALGEIVLVVIGILIALSINTWNENLKNKNKEKLILQDLHLEFQKNKEKLQATIKLHWNVLNGTNAVLELINEPEDVLAKHNLDSLIAISLDYGDFSPSQSVLADLISSGNLNLISSESMRLLIFDWGSAIEEKEESYETMDETSQNLFLPYLTKNASMKNIDQYSLLKGAGKSRLNPQVQKLFQELEFENHLDNQAWGIVNYLIKLERLESLADQIIFLSGPNFEPKP</sequence>
<dbReference type="STRING" id="758820.SAMN00777080_1351"/>
<dbReference type="Pfam" id="PF19578">
    <property type="entry name" value="DUF6090"/>
    <property type="match status" value="1"/>
</dbReference>
<evidence type="ECO:0000313" key="2">
    <source>
        <dbReference type="EMBL" id="SMD42786.1"/>
    </source>
</evidence>
<dbReference type="EMBL" id="LT838813">
    <property type="protein sequence ID" value="SMD42786.1"/>
    <property type="molecule type" value="Genomic_DNA"/>
</dbReference>
<evidence type="ECO:0000313" key="3">
    <source>
        <dbReference type="Proteomes" id="UP000192333"/>
    </source>
</evidence>
<reference evidence="3" key="1">
    <citation type="submission" date="2017-04" db="EMBL/GenBank/DDBJ databases">
        <authorList>
            <person name="Varghese N."/>
            <person name="Submissions S."/>
        </authorList>
    </citation>
    <scope>NUCLEOTIDE SEQUENCE [LARGE SCALE GENOMIC DNA]</scope>
    <source>
        <strain evidence="3">DSM 16537</strain>
    </source>
</reference>
<dbReference type="InterPro" id="IPR045749">
    <property type="entry name" value="DUF6090"/>
</dbReference>
<dbReference type="OrthoDB" id="821805at2"/>
<keyword evidence="3" id="KW-1185">Reference proteome</keyword>
<keyword evidence="1" id="KW-0812">Transmembrane</keyword>
<name>A0A1W2H2S5_9BACT</name>
<organism evidence="2 3">
    <name type="scientific">Aquiflexum balticum DSM 16537</name>
    <dbReference type="NCBI Taxonomy" id="758820"/>
    <lineage>
        <taxon>Bacteria</taxon>
        <taxon>Pseudomonadati</taxon>
        <taxon>Bacteroidota</taxon>
        <taxon>Cytophagia</taxon>
        <taxon>Cytophagales</taxon>
        <taxon>Cyclobacteriaceae</taxon>
        <taxon>Aquiflexum</taxon>
    </lineage>
</organism>
<accession>A0A1W2H2S5</accession>
<dbReference type="RefSeq" id="WP_084119552.1">
    <property type="nucleotide sequence ID" value="NZ_LT838813.1"/>
</dbReference>